<dbReference type="AlphaFoldDB" id="A0AA42AXJ1"/>
<keyword evidence="1" id="KW-0812">Transmembrane</keyword>
<comment type="caution">
    <text evidence="2">The sequence shown here is derived from an EMBL/GenBank/DDBJ whole genome shotgun (WGS) entry which is preliminary data.</text>
</comment>
<name>A0AA42AXJ1_PAPNU</name>
<evidence type="ECO:0000313" key="2">
    <source>
        <dbReference type="EMBL" id="MCL7043679.1"/>
    </source>
</evidence>
<gene>
    <name evidence="2" type="ORF">MKW94_011707</name>
</gene>
<accession>A0AA42AXJ1</accession>
<keyword evidence="1" id="KW-0472">Membrane</keyword>
<evidence type="ECO:0000313" key="3">
    <source>
        <dbReference type="Proteomes" id="UP001177140"/>
    </source>
</evidence>
<sequence>MAATRRRPTGSVATLLAIVVCMAVCTDMASGWWANVCTRGDTYIERNIKGATSCDSCTNWCKNMCSTVGGSVLKNPCQPSAMYNCQCCCSKPPTSAPSLPPTPSSATPFTIGNLDSVCTSEQTYLMIPHTQGSDCALKPQCEEKCKEKGAFVSAGSQCIGTSGDGEEKSYSWIEQCCCKAAPPPTPCPCPSCCGSDINIQISVTSGGCGATPSAPSTCGAKSSTPSTTYLSL</sequence>
<dbReference type="Proteomes" id="UP001177140">
    <property type="component" value="Unassembled WGS sequence"/>
</dbReference>
<protein>
    <submittedName>
        <fullName evidence="2">Uncharacterized protein</fullName>
    </submittedName>
</protein>
<evidence type="ECO:0000256" key="1">
    <source>
        <dbReference type="SAM" id="Phobius"/>
    </source>
</evidence>
<dbReference type="EMBL" id="JAJJMA010249361">
    <property type="protein sequence ID" value="MCL7043679.1"/>
    <property type="molecule type" value="Genomic_DNA"/>
</dbReference>
<reference evidence="2" key="1">
    <citation type="submission" date="2022-03" db="EMBL/GenBank/DDBJ databases">
        <title>A functionally conserved STORR gene fusion in Papaver species that diverged 16.8 million years ago.</title>
        <authorList>
            <person name="Catania T."/>
        </authorList>
    </citation>
    <scope>NUCLEOTIDE SEQUENCE</scope>
    <source>
        <strain evidence="2">S-191538</strain>
    </source>
</reference>
<feature type="transmembrane region" description="Helical" evidence="1">
    <location>
        <begin position="12"/>
        <end position="34"/>
    </location>
</feature>
<organism evidence="2 3">
    <name type="scientific">Papaver nudicaule</name>
    <name type="common">Iceland poppy</name>
    <dbReference type="NCBI Taxonomy" id="74823"/>
    <lineage>
        <taxon>Eukaryota</taxon>
        <taxon>Viridiplantae</taxon>
        <taxon>Streptophyta</taxon>
        <taxon>Embryophyta</taxon>
        <taxon>Tracheophyta</taxon>
        <taxon>Spermatophyta</taxon>
        <taxon>Magnoliopsida</taxon>
        <taxon>Ranunculales</taxon>
        <taxon>Papaveraceae</taxon>
        <taxon>Papaveroideae</taxon>
        <taxon>Papaver</taxon>
    </lineage>
</organism>
<keyword evidence="3" id="KW-1185">Reference proteome</keyword>
<keyword evidence="1" id="KW-1133">Transmembrane helix</keyword>
<proteinExistence type="predicted"/>